<keyword evidence="1" id="KW-0812">Transmembrane</keyword>
<dbReference type="InterPro" id="IPR011990">
    <property type="entry name" value="TPR-like_helical_dom_sf"/>
</dbReference>
<dbReference type="EMBL" id="BAABDL010000085">
    <property type="protein sequence ID" value="GAA4071218.1"/>
    <property type="molecule type" value="Genomic_DNA"/>
</dbReference>
<name>A0ABP7VPH3_9BACI</name>
<evidence type="ECO:0000256" key="1">
    <source>
        <dbReference type="SAM" id="Phobius"/>
    </source>
</evidence>
<gene>
    <name evidence="3" type="ORF">GCM10022410_16090</name>
</gene>
<protein>
    <recommendedName>
        <fullName evidence="2">Zinc-ribbon domain-containing protein</fullName>
    </recommendedName>
</protein>
<accession>A0ABP7VPH3</accession>
<comment type="caution">
    <text evidence="3">The sequence shown here is derived from an EMBL/GenBank/DDBJ whole genome shotgun (WGS) entry which is preliminary data.</text>
</comment>
<dbReference type="Proteomes" id="UP001501734">
    <property type="component" value="Unassembled WGS sequence"/>
</dbReference>
<organism evidence="3 4">
    <name type="scientific">Amphibacillus indicireducens</name>
    <dbReference type="NCBI Taxonomy" id="1076330"/>
    <lineage>
        <taxon>Bacteria</taxon>
        <taxon>Bacillati</taxon>
        <taxon>Bacillota</taxon>
        <taxon>Bacilli</taxon>
        <taxon>Bacillales</taxon>
        <taxon>Bacillaceae</taxon>
        <taxon>Amphibacillus</taxon>
    </lineage>
</organism>
<dbReference type="RefSeq" id="WP_344912033.1">
    <property type="nucleotide sequence ID" value="NZ_BAABDL010000085.1"/>
</dbReference>
<proteinExistence type="predicted"/>
<reference evidence="4" key="1">
    <citation type="journal article" date="2019" name="Int. J. Syst. Evol. Microbiol.">
        <title>The Global Catalogue of Microorganisms (GCM) 10K type strain sequencing project: providing services to taxonomists for standard genome sequencing and annotation.</title>
        <authorList>
            <consortium name="The Broad Institute Genomics Platform"/>
            <consortium name="The Broad Institute Genome Sequencing Center for Infectious Disease"/>
            <person name="Wu L."/>
            <person name="Ma J."/>
        </authorList>
    </citation>
    <scope>NUCLEOTIDE SEQUENCE [LARGE SCALE GENOMIC DNA]</scope>
    <source>
        <strain evidence="4">JCM 17250</strain>
    </source>
</reference>
<keyword evidence="4" id="KW-1185">Reference proteome</keyword>
<keyword evidence="1" id="KW-1133">Transmembrane helix</keyword>
<dbReference type="Pfam" id="PF13240">
    <property type="entry name" value="Zn_Ribbon_1"/>
    <property type="match status" value="1"/>
</dbReference>
<evidence type="ECO:0000313" key="3">
    <source>
        <dbReference type="EMBL" id="GAA4071218.1"/>
    </source>
</evidence>
<keyword evidence="1" id="KW-0472">Membrane</keyword>
<evidence type="ECO:0000259" key="2">
    <source>
        <dbReference type="Pfam" id="PF13240"/>
    </source>
</evidence>
<feature type="domain" description="Zinc-ribbon" evidence="2">
    <location>
        <begin position="3"/>
        <end position="25"/>
    </location>
</feature>
<evidence type="ECO:0000313" key="4">
    <source>
        <dbReference type="Proteomes" id="UP001501734"/>
    </source>
</evidence>
<dbReference type="SUPFAM" id="SSF48452">
    <property type="entry name" value="TPR-like"/>
    <property type="match status" value="1"/>
</dbReference>
<sequence length="380" mass="43806">MGYCPKCGASVYSDETFCVNCGDKLPNNLADRLFVKQWRFKHFLLPIFLVILIIGLSTIIYTIYSIKINDATSAYYEAEEALLLSDYQLADDYVSKAIEIYPNFDQAKQLKQFTQFSVNTLSDLTESESNQDQLQLILQAKNELMNYQGEAVNIFQQQLLAKQKDLQIEMVRNKLAEDPKTEDLPLLLWEAVSIQDPEAYQLVRRIRDQLITHTTNQAYSYLDQNQFSLARRIVESGLYYVPNDLKLTSLLNSIIREQESFVAAQEARLEQAFFQYEVEQEMNENDAIDELVIEFKINSDQQLVVSGELTSVATVPIHAVLIHYVLIDQDNEELETNEIYVYPETLYPGDSGQFDHIHFDLNLIEETVDVQVTSVTWLLD</sequence>
<dbReference type="InterPro" id="IPR026870">
    <property type="entry name" value="Zinc_ribbon_dom"/>
</dbReference>
<feature type="transmembrane region" description="Helical" evidence="1">
    <location>
        <begin position="43"/>
        <end position="64"/>
    </location>
</feature>